<evidence type="ECO:0000256" key="6">
    <source>
        <dbReference type="ARBA" id="ARBA00023002"/>
    </source>
</evidence>
<dbReference type="GO" id="GO:0071949">
    <property type="term" value="F:FAD binding"/>
    <property type="evidence" value="ECO:0007669"/>
    <property type="project" value="TreeGrafter"/>
</dbReference>
<protein>
    <submittedName>
        <fullName evidence="7">Uncharacterized protein</fullName>
    </submittedName>
</protein>
<dbReference type="InterPro" id="IPR029041">
    <property type="entry name" value="FAD-linked_oxidoreductase-like"/>
</dbReference>
<name>A0A381SGZ9_9ZZZZ</name>
<evidence type="ECO:0000256" key="5">
    <source>
        <dbReference type="ARBA" id="ARBA00022827"/>
    </source>
</evidence>
<gene>
    <name evidence="7" type="ORF">METZ01_LOCUS53327</name>
</gene>
<organism evidence="7">
    <name type="scientific">marine metagenome</name>
    <dbReference type="NCBI Taxonomy" id="408172"/>
    <lineage>
        <taxon>unclassified sequences</taxon>
        <taxon>metagenomes</taxon>
        <taxon>ecological metagenomes</taxon>
    </lineage>
</organism>
<evidence type="ECO:0000313" key="7">
    <source>
        <dbReference type="EMBL" id="SVA00473.1"/>
    </source>
</evidence>
<dbReference type="Gene3D" id="3.20.20.220">
    <property type="match status" value="1"/>
</dbReference>
<dbReference type="UniPathway" id="UPA00193"/>
<comment type="similarity">
    <text evidence="3">Belongs to the methylenetetrahydrofolate reductase family.</text>
</comment>
<dbReference type="SUPFAM" id="SSF51730">
    <property type="entry name" value="FAD-linked oxidoreductase"/>
    <property type="match status" value="1"/>
</dbReference>
<proteinExistence type="inferred from homology"/>
<evidence type="ECO:0000256" key="2">
    <source>
        <dbReference type="ARBA" id="ARBA00004777"/>
    </source>
</evidence>
<dbReference type="EMBL" id="UINC01002806">
    <property type="protein sequence ID" value="SVA00473.1"/>
    <property type="molecule type" value="Genomic_DNA"/>
</dbReference>
<comment type="cofactor">
    <cofactor evidence="1">
        <name>FAD</name>
        <dbReference type="ChEBI" id="CHEBI:57692"/>
    </cofactor>
</comment>
<sequence>MGFELIPLKNIANQAAHLPHGATVSVTCSPAGTIDDTLDLCATFTAAGHTTVPHVAARMVDGEDHVDRIVARLTAQGIRRVFVIGGDAEQRGPFADAAGFLRSFLDRRPPVDAVGIGAYPDGHPSIPDRVLVEALAEKQAMIADAGLEGYLTTQMCFDPGTIADWLAARRAAGITLPCHLGVPGAVDPARLLSISLRLGVGASARYLKKNRLSVLRLLSPRRYDPNKVVAPLSAVADQLGVVGIHCFTFNSVEATEAWRQKSLARLA</sequence>
<comment type="pathway">
    <text evidence="2">One-carbon metabolism; tetrahydrofolate interconversion.</text>
</comment>
<keyword evidence="6" id="KW-0560">Oxidoreductase</keyword>
<dbReference type="PANTHER" id="PTHR45754">
    <property type="entry name" value="METHYLENETETRAHYDROFOLATE REDUCTASE"/>
    <property type="match status" value="1"/>
</dbReference>
<accession>A0A381SGZ9</accession>
<dbReference type="AlphaFoldDB" id="A0A381SGZ9"/>
<dbReference type="GO" id="GO:0005829">
    <property type="term" value="C:cytosol"/>
    <property type="evidence" value="ECO:0007669"/>
    <property type="project" value="TreeGrafter"/>
</dbReference>
<dbReference type="PANTHER" id="PTHR45754:SF3">
    <property type="entry name" value="METHYLENETETRAHYDROFOLATE REDUCTASE (NADPH)"/>
    <property type="match status" value="1"/>
</dbReference>
<evidence type="ECO:0000256" key="4">
    <source>
        <dbReference type="ARBA" id="ARBA00022630"/>
    </source>
</evidence>
<keyword evidence="5" id="KW-0274">FAD</keyword>
<keyword evidence="4" id="KW-0285">Flavoprotein</keyword>
<dbReference type="Pfam" id="PF02219">
    <property type="entry name" value="MTHFR"/>
    <property type="match status" value="1"/>
</dbReference>
<reference evidence="7" key="1">
    <citation type="submission" date="2018-05" db="EMBL/GenBank/DDBJ databases">
        <authorList>
            <person name="Lanie J.A."/>
            <person name="Ng W.-L."/>
            <person name="Kazmierczak K.M."/>
            <person name="Andrzejewski T.M."/>
            <person name="Davidsen T.M."/>
            <person name="Wayne K.J."/>
            <person name="Tettelin H."/>
            <person name="Glass J.I."/>
            <person name="Rusch D."/>
            <person name="Podicherti R."/>
            <person name="Tsui H.-C.T."/>
            <person name="Winkler M.E."/>
        </authorList>
    </citation>
    <scope>NUCLEOTIDE SEQUENCE</scope>
</reference>
<dbReference type="GO" id="GO:0004489">
    <property type="term" value="F:methylenetetrahydrofolate reductase [NAD(P)H] activity"/>
    <property type="evidence" value="ECO:0007669"/>
    <property type="project" value="InterPro"/>
</dbReference>
<dbReference type="GO" id="GO:0035999">
    <property type="term" value="P:tetrahydrofolate interconversion"/>
    <property type="evidence" value="ECO:0007669"/>
    <property type="project" value="UniProtKB-UniPathway"/>
</dbReference>
<dbReference type="GO" id="GO:0009086">
    <property type="term" value="P:methionine biosynthetic process"/>
    <property type="evidence" value="ECO:0007669"/>
    <property type="project" value="TreeGrafter"/>
</dbReference>
<dbReference type="InterPro" id="IPR003171">
    <property type="entry name" value="Mehydrof_redctse-like"/>
</dbReference>
<evidence type="ECO:0000256" key="3">
    <source>
        <dbReference type="ARBA" id="ARBA00006743"/>
    </source>
</evidence>
<evidence type="ECO:0000256" key="1">
    <source>
        <dbReference type="ARBA" id="ARBA00001974"/>
    </source>
</evidence>